<dbReference type="InterPro" id="IPR001753">
    <property type="entry name" value="Enoyl-CoA_hydra/iso"/>
</dbReference>
<comment type="catalytic activity">
    <reaction evidence="6">
        <text>(3S)-3-hydroxybutanoyl-CoA = (2E)-butenoyl-CoA + H2O</text>
        <dbReference type="Rhea" id="RHEA:26558"/>
        <dbReference type="ChEBI" id="CHEBI:15377"/>
        <dbReference type="ChEBI" id="CHEBI:57316"/>
        <dbReference type="ChEBI" id="CHEBI:57332"/>
    </reaction>
    <physiologicalReaction direction="right-to-left" evidence="6">
        <dbReference type="Rhea" id="RHEA:26560"/>
    </physiologicalReaction>
</comment>
<dbReference type="PROSITE" id="PS00166">
    <property type="entry name" value="ENOYL_COA_HYDRATASE"/>
    <property type="match status" value="1"/>
</dbReference>
<name>A0A3Q2Y4P2_HIPCM</name>
<dbReference type="GO" id="GO:0006635">
    <property type="term" value="P:fatty acid beta-oxidation"/>
    <property type="evidence" value="ECO:0007669"/>
    <property type="project" value="TreeGrafter"/>
</dbReference>
<evidence type="ECO:0000256" key="1">
    <source>
        <dbReference type="ARBA" id="ARBA00005005"/>
    </source>
</evidence>
<comment type="pathway">
    <text evidence="1">Lipid metabolism; fatty acid beta-oxidation.</text>
</comment>
<comment type="catalytic activity">
    <reaction evidence="11">
        <text>2-methylpropenoyl-CoA + H2O = (S)-3-hydroxyisobutanoyl-CoA</text>
        <dbReference type="Rhea" id="RHEA:31175"/>
        <dbReference type="ChEBI" id="CHEBI:15377"/>
        <dbReference type="ChEBI" id="CHEBI:62500"/>
        <dbReference type="ChEBI" id="CHEBI:62611"/>
    </reaction>
    <physiologicalReaction direction="left-to-right" evidence="11">
        <dbReference type="Rhea" id="RHEA:31176"/>
    </physiologicalReaction>
</comment>
<evidence type="ECO:0000256" key="11">
    <source>
        <dbReference type="ARBA" id="ARBA00051535"/>
    </source>
</evidence>
<evidence type="ECO:0000313" key="15">
    <source>
        <dbReference type="Proteomes" id="UP000264820"/>
    </source>
</evidence>
<comment type="catalytic activity">
    <reaction evidence="4">
        <text>3-hydroxypropanoyl-CoA = acryloyl-CoA + H2O</text>
        <dbReference type="Rhea" id="RHEA:26518"/>
        <dbReference type="ChEBI" id="CHEBI:15377"/>
        <dbReference type="ChEBI" id="CHEBI:57367"/>
        <dbReference type="ChEBI" id="CHEBI:58528"/>
    </reaction>
    <physiologicalReaction direction="right-to-left" evidence="4">
        <dbReference type="Rhea" id="RHEA:26520"/>
    </physiologicalReaction>
</comment>
<evidence type="ECO:0000256" key="8">
    <source>
        <dbReference type="ARBA" id="ARBA00041110"/>
    </source>
</evidence>
<dbReference type="STRING" id="109280.ENSHCOP00000012466"/>
<dbReference type="CDD" id="cd15482">
    <property type="entry name" value="Sialidase_non-viral"/>
    <property type="match status" value="1"/>
</dbReference>
<dbReference type="PANTHER" id="PTHR11941">
    <property type="entry name" value="ENOYL-COA HYDRATASE-RELATED"/>
    <property type="match status" value="1"/>
</dbReference>
<dbReference type="GO" id="GO:0004300">
    <property type="term" value="F:enoyl-CoA hydratase activity"/>
    <property type="evidence" value="ECO:0007669"/>
    <property type="project" value="UniProtKB-EC"/>
</dbReference>
<proteinExistence type="inferred from homology"/>
<dbReference type="InterPro" id="IPR036278">
    <property type="entry name" value="Sialidase_sf"/>
</dbReference>
<dbReference type="AlphaFoldDB" id="A0A3Q2Y4P2"/>
<dbReference type="CDD" id="cd06558">
    <property type="entry name" value="crotonase-like"/>
    <property type="match status" value="1"/>
</dbReference>
<dbReference type="Pfam" id="PF00378">
    <property type="entry name" value="ECH_1"/>
    <property type="match status" value="1"/>
</dbReference>
<comment type="catalytic activity">
    <reaction evidence="12">
        <text>3-hydroxyisovaleryl-CoA = 3-methylbut-2-enoyl-CoA + H2O</text>
        <dbReference type="Rhea" id="RHEA:31079"/>
        <dbReference type="ChEBI" id="CHEBI:15377"/>
        <dbReference type="ChEBI" id="CHEBI:57344"/>
        <dbReference type="ChEBI" id="CHEBI:62555"/>
    </reaction>
    <physiologicalReaction direction="right-to-left" evidence="12">
        <dbReference type="Rhea" id="RHEA:31081"/>
    </physiologicalReaction>
</comment>
<evidence type="ECO:0000313" key="14">
    <source>
        <dbReference type="Ensembl" id="ENSHCOP00000012466.1"/>
    </source>
</evidence>
<organism evidence="14 15">
    <name type="scientific">Hippocampus comes</name>
    <name type="common">Tiger tail seahorse</name>
    <dbReference type="NCBI Taxonomy" id="109280"/>
    <lineage>
        <taxon>Eukaryota</taxon>
        <taxon>Metazoa</taxon>
        <taxon>Chordata</taxon>
        <taxon>Craniata</taxon>
        <taxon>Vertebrata</taxon>
        <taxon>Euteleostomi</taxon>
        <taxon>Actinopterygii</taxon>
        <taxon>Neopterygii</taxon>
        <taxon>Teleostei</taxon>
        <taxon>Neoteleostei</taxon>
        <taxon>Acanthomorphata</taxon>
        <taxon>Syngnathiaria</taxon>
        <taxon>Syngnathiformes</taxon>
        <taxon>Syngnathoidei</taxon>
        <taxon>Syngnathidae</taxon>
        <taxon>Hippocampus</taxon>
    </lineage>
</organism>
<evidence type="ECO:0000256" key="2">
    <source>
        <dbReference type="ARBA" id="ARBA00005254"/>
    </source>
</evidence>
<reference evidence="14" key="2">
    <citation type="submission" date="2025-09" db="UniProtKB">
        <authorList>
            <consortium name="Ensembl"/>
        </authorList>
    </citation>
    <scope>IDENTIFICATION</scope>
</reference>
<evidence type="ECO:0000256" key="5">
    <source>
        <dbReference type="ARBA" id="ARBA00036643"/>
    </source>
</evidence>
<comment type="similarity">
    <text evidence="2 13">Belongs to the enoyl-CoA hydratase/isomerase family.</text>
</comment>
<comment type="catalytic activity">
    <reaction evidence="3">
        <text>a (3S)-3-hydroxyacyl-CoA = a (2E)-enoyl-CoA + H2O</text>
        <dbReference type="Rhea" id="RHEA:16105"/>
        <dbReference type="ChEBI" id="CHEBI:15377"/>
        <dbReference type="ChEBI" id="CHEBI:57318"/>
        <dbReference type="ChEBI" id="CHEBI:58856"/>
        <dbReference type="EC" id="4.2.1.17"/>
    </reaction>
    <physiologicalReaction direction="right-to-left" evidence="3">
        <dbReference type="Rhea" id="RHEA:16107"/>
    </physiologicalReaction>
</comment>
<sequence>MAISVSPVNSNKVFALIESDSDQDKGGLFVSNNAGKTWSMVSGDNRLVQRAWYYIEVFTDPKDEDIVYVLSAPALRSEDGGKTWKRLTGTHGDFHDLWINPDNNKNMVIANDGGAELDEDNETKAIIITGNGEKAFVAGADISEFAHFDVSQGGELAAKGQELLFDFVENLSTPVIAAVNGFALGGGLELAMACHFRVAGVNAKMGLPETTLGLIPGYGSCHGNDTDRKHGDR</sequence>
<evidence type="ECO:0000256" key="9">
    <source>
        <dbReference type="ARBA" id="ARBA00041421"/>
    </source>
</evidence>
<evidence type="ECO:0000256" key="10">
    <source>
        <dbReference type="ARBA" id="ARBA00042381"/>
    </source>
</evidence>
<accession>A0A3Q2Y4P2</accession>
<dbReference type="Proteomes" id="UP000264820">
    <property type="component" value="Unplaced"/>
</dbReference>
<dbReference type="Gene3D" id="2.130.10.10">
    <property type="entry name" value="YVTN repeat-like/Quinoprotein amine dehydrogenase"/>
    <property type="match status" value="1"/>
</dbReference>
<reference evidence="14" key="1">
    <citation type="submission" date="2025-08" db="UniProtKB">
        <authorList>
            <consortium name="Ensembl"/>
        </authorList>
    </citation>
    <scope>IDENTIFICATION</scope>
</reference>
<dbReference type="InterPro" id="IPR018376">
    <property type="entry name" value="Enoyl-CoA_hyd/isom_CS"/>
</dbReference>
<dbReference type="SUPFAM" id="SSF50939">
    <property type="entry name" value="Sialidases"/>
    <property type="match status" value="1"/>
</dbReference>
<evidence type="ECO:0000256" key="4">
    <source>
        <dbReference type="ARBA" id="ARBA00036137"/>
    </source>
</evidence>
<dbReference type="Ensembl" id="ENSHCOT00000026957.1">
    <property type="protein sequence ID" value="ENSHCOP00000012466.1"/>
    <property type="gene ID" value="ENSHCOG00000015479.1"/>
</dbReference>
<comment type="subunit">
    <text evidence="7">Homohexamer; dimer of trimers.</text>
</comment>
<protein>
    <recommendedName>
        <fullName evidence="8">Enoyl-CoA hydratase, mitochondrial</fullName>
    </recommendedName>
    <alternativeName>
        <fullName evidence="10">Enoyl-CoA hydratase 1</fullName>
    </alternativeName>
    <alternativeName>
        <fullName evidence="9">Short-chain enoyl-CoA hydratase</fullName>
    </alternativeName>
</protein>
<dbReference type="InterPro" id="IPR029045">
    <property type="entry name" value="ClpP/crotonase-like_dom_sf"/>
</dbReference>
<evidence type="ECO:0000256" key="12">
    <source>
        <dbReference type="ARBA" id="ARBA00052675"/>
    </source>
</evidence>
<evidence type="ECO:0000256" key="13">
    <source>
        <dbReference type="RuleBase" id="RU003707"/>
    </source>
</evidence>
<dbReference type="SUPFAM" id="SSF52096">
    <property type="entry name" value="ClpP/crotonase"/>
    <property type="match status" value="1"/>
</dbReference>
<dbReference type="PANTHER" id="PTHR11941:SF54">
    <property type="entry name" value="ENOYL-COA HYDRATASE, MITOCHONDRIAL"/>
    <property type="match status" value="1"/>
</dbReference>
<evidence type="ECO:0000256" key="3">
    <source>
        <dbReference type="ARBA" id="ARBA00035854"/>
    </source>
</evidence>
<dbReference type="Gene3D" id="3.90.226.10">
    <property type="entry name" value="2-enoyl-CoA Hydratase, Chain A, domain 1"/>
    <property type="match status" value="1"/>
</dbReference>
<keyword evidence="15" id="KW-1185">Reference proteome</keyword>
<comment type="catalytic activity">
    <reaction evidence="5">
        <text>3-hydroxybutanoyl-CoA = (2E)-butenoyl-CoA + H2O</text>
        <dbReference type="Rhea" id="RHEA:45584"/>
        <dbReference type="ChEBI" id="CHEBI:15377"/>
        <dbReference type="ChEBI" id="CHEBI:57332"/>
        <dbReference type="ChEBI" id="CHEBI:78611"/>
    </reaction>
    <physiologicalReaction direction="right-to-left" evidence="5">
        <dbReference type="Rhea" id="RHEA:45586"/>
    </physiologicalReaction>
</comment>
<dbReference type="InterPro" id="IPR015943">
    <property type="entry name" value="WD40/YVTN_repeat-like_dom_sf"/>
</dbReference>
<evidence type="ECO:0000256" key="6">
    <source>
        <dbReference type="ARBA" id="ARBA00036765"/>
    </source>
</evidence>
<evidence type="ECO:0000256" key="7">
    <source>
        <dbReference type="ARBA" id="ARBA00038629"/>
    </source>
</evidence>